<dbReference type="Gramene" id="Ma03_t08700.1">
    <property type="protein sequence ID" value="Ma03_p08700.1"/>
    <property type="gene ID" value="Ma03_g08700"/>
</dbReference>
<dbReference type="Proteomes" id="UP000012960">
    <property type="component" value="Unplaced"/>
</dbReference>
<reference evidence="1" key="1">
    <citation type="submission" date="2021-05" db="UniProtKB">
        <authorList>
            <consortium name="EnsemblPlants"/>
        </authorList>
    </citation>
    <scope>IDENTIFICATION</scope>
    <source>
        <strain evidence="1">subsp. malaccensis</strain>
    </source>
</reference>
<dbReference type="InParanoid" id="A0A804I9X3"/>
<accession>A0A804I9X3</accession>
<proteinExistence type="predicted"/>
<evidence type="ECO:0000313" key="2">
    <source>
        <dbReference type="Proteomes" id="UP000012960"/>
    </source>
</evidence>
<keyword evidence="2" id="KW-1185">Reference proteome</keyword>
<protein>
    <submittedName>
        <fullName evidence="1">Uncharacterized protein</fullName>
    </submittedName>
</protein>
<organism evidence="1 2">
    <name type="scientific">Musa acuminata subsp. malaccensis</name>
    <name type="common">Wild banana</name>
    <name type="synonym">Musa malaccensis</name>
    <dbReference type="NCBI Taxonomy" id="214687"/>
    <lineage>
        <taxon>Eukaryota</taxon>
        <taxon>Viridiplantae</taxon>
        <taxon>Streptophyta</taxon>
        <taxon>Embryophyta</taxon>
        <taxon>Tracheophyta</taxon>
        <taxon>Spermatophyta</taxon>
        <taxon>Magnoliopsida</taxon>
        <taxon>Liliopsida</taxon>
        <taxon>Zingiberales</taxon>
        <taxon>Musaceae</taxon>
        <taxon>Musa</taxon>
    </lineage>
</organism>
<dbReference type="EnsemblPlants" id="Ma03_t08700.1">
    <property type="protein sequence ID" value="Ma03_p08700.1"/>
    <property type="gene ID" value="Ma03_g08700"/>
</dbReference>
<sequence>MYKIIRFERRGFQGSTMWNTQTVE</sequence>
<dbReference type="AlphaFoldDB" id="A0A804I9X3"/>
<evidence type="ECO:0000313" key="1">
    <source>
        <dbReference type="EnsemblPlants" id="Ma03_p08700.1"/>
    </source>
</evidence>
<name>A0A804I9X3_MUSAM</name>